<keyword evidence="2" id="KW-0732">Signal</keyword>
<dbReference type="Proteomes" id="UP000326509">
    <property type="component" value="Unassembled WGS sequence"/>
</dbReference>
<dbReference type="RefSeq" id="WP_151672076.1">
    <property type="nucleotide sequence ID" value="NZ_BKCG01000001.1"/>
</dbReference>
<evidence type="ECO:0000313" key="4">
    <source>
        <dbReference type="EMBL" id="GER57974.1"/>
    </source>
</evidence>
<dbReference type="Gene3D" id="1.10.10.10">
    <property type="entry name" value="Winged helix-like DNA-binding domain superfamily/Winged helix DNA-binding domain"/>
    <property type="match status" value="1"/>
</dbReference>
<dbReference type="AlphaFoldDB" id="A0A5J4ITN0"/>
<protein>
    <recommendedName>
        <fullName evidence="3">Peptidase S74 domain-containing protein</fullName>
    </recommendedName>
</protein>
<sequence>MMKNIASIVCFVGLFIHVTLNAQVGIGTVMPDESSILDITAVDKGILAPRVSLTNVTTTMLDGSNTAATGLLIWNTNTATTGGDGIGFYVFTGVVWEKISTENISASNGLTLAGNEIVLGGTLNQNSSINHGNNSLNFNLSGIGDFNVQDNGTTHFQVNDNGNSYFGGEVVVTEDAVSGTRVARLFNVADQDGALLLYRNNTVQHRIDAGFNTVFNEQGLDVDFVIESNNNPNAFRINAGEDVMFVGNASAGLANDGDIINGSPVDYVAAFYTPNFTNGTAVQIGTTEYIMDSGNLQMSVYGSWLPYYPMSSTSPFSLGNAAQRWTSVWAVNGTVQTSDTRLKKNIKSLDYGLAEILKLNPISYQWKDGIDTSTKLGFSAEELLSTIPEVVVTHSYELEKEDGPTIKKENKYLGVYYSDIIPVLTNAIQDQQVLIEQLEQRIKNLEQKK</sequence>
<feature type="signal peptide" evidence="2">
    <location>
        <begin position="1"/>
        <end position="22"/>
    </location>
</feature>
<dbReference type="PROSITE" id="PS51688">
    <property type="entry name" value="ICA"/>
    <property type="match status" value="1"/>
</dbReference>
<feature type="chain" id="PRO_5023844117" description="Peptidase S74 domain-containing protein" evidence="2">
    <location>
        <begin position="23"/>
        <end position="449"/>
    </location>
</feature>
<keyword evidence="1" id="KW-0175">Coiled coil</keyword>
<accession>A0A5J4ITN0</accession>
<organism evidence="4 5">
    <name type="scientific">Patiriisocius marinus</name>
    <dbReference type="NCBI Taxonomy" id="1397112"/>
    <lineage>
        <taxon>Bacteria</taxon>
        <taxon>Pseudomonadati</taxon>
        <taxon>Bacteroidota</taxon>
        <taxon>Flavobacteriia</taxon>
        <taxon>Flavobacteriales</taxon>
        <taxon>Flavobacteriaceae</taxon>
        <taxon>Patiriisocius</taxon>
    </lineage>
</organism>
<evidence type="ECO:0000313" key="5">
    <source>
        <dbReference type="Proteomes" id="UP000326509"/>
    </source>
</evidence>
<gene>
    <name evidence="4" type="ORF">ULMA_00820</name>
</gene>
<name>A0A5J4ITN0_9FLAO</name>
<evidence type="ECO:0000256" key="2">
    <source>
        <dbReference type="SAM" id="SignalP"/>
    </source>
</evidence>
<keyword evidence="5" id="KW-1185">Reference proteome</keyword>
<comment type="caution">
    <text evidence="4">The sequence shown here is derived from an EMBL/GenBank/DDBJ whole genome shotgun (WGS) entry which is preliminary data.</text>
</comment>
<dbReference type="InterPro" id="IPR030392">
    <property type="entry name" value="S74_ICA"/>
</dbReference>
<evidence type="ECO:0000256" key="1">
    <source>
        <dbReference type="SAM" id="Coils"/>
    </source>
</evidence>
<evidence type="ECO:0000259" key="3">
    <source>
        <dbReference type="PROSITE" id="PS51688"/>
    </source>
</evidence>
<reference evidence="4 5" key="1">
    <citation type="submission" date="2019-08" db="EMBL/GenBank/DDBJ databases">
        <title>Draft genome sequence of Ulvibacter marinus type strain NBRC 109484.</title>
        <authorList>
            <person name="Kawano K."/>
            <person name="Ushijima N."/>
            <person name="Kihara M."/>
            <person name="Itoh H."/>
        </authorList>
    </citation>
    <scope>NUCLEOTIDE SEQUENCE [LARGE SCALE GENOMIC DNA]</scope>
    <source>
        <strain evidence="4 5">NBRC 109484</strain>
    </source>
</reference>
<dbReference type="Pfam" id="PF13884">
    <property type="entry name" value="Peptidase_S74"/>
    <property type="match status" value="1"/>
</dbReference>
<dbReference type="OrthoDB" id="1399757at2"/>
<dbReference type="InterPro" id="IPR036388">
    <property type="entry name" value="WH-like_DNA-bd_sf"/>
</dbReference>
<proteinExistence type="predicted"/>
<dbReference type="EMBL" id="BKCG01000001">
    <property type="protein sequence ID" value="GER57974.1"/>
    <property type="molecule type" value="Genomic_DNA"/>
</dbReference>
<feature type="domain" description="Peptidase S74" evidence="3">
    <location>
        <begin position="338"/>
        <end position="442"/>
    </location>
</feature>
<feature type="coiled-coil region" evidence="1">
    <location>
        <begin position="421"/>
        <end position="448"/>
    </location>
</feature>